<organism evidence="9 10">
    <name type="scientific">Candidatus Taylorbacteria bacterium RIFCSPHIGHO2_02_FULL_46_13</name>
    <dbReference type="NCBI Taxonomy" id="1802312"/>
    <lineage>
        <taxon>Bacteria</taxon>
        <taxon>Candidatus Tayloriibacteriota</taxon>
    </lineage>
</organism>
<comment type="cofactor">
    <cofactor evidence="6">
        <name>Co(2+)</name>
        <dbReference type="ChEBI" id="CHEBI:48828"/>
    </cofactor>
    <cofactor evidence="6">
        <name>Zn(2+)</name>
        <dbReference type="ChEBI" id="CHEBI:29105"/>
    </cofactor>
    <cofactor evidence="6">
        <name>Mn(2+)</name>
        <dbReference type="ChEBI" id="CHEBI:29035"/>
    </cofactor>
    <cofactor evidence="6">
        <name>Fe(2+)</name>
        <dbReference type="ChEBI" id="CHEBI:29033"/>
    </cofactor>
    <text evidence="6">Binds 2 divalent metal cations per subunit. Has a high-affinity and a low affinity metal-binding site. The true nature of the physiological cofactor is under debate. The enzyme is active with cobalt, zinc, manganese or divalent iron ions. Most likely, methionine aminopeptidases function as mononuclear Fe(2+)-metalloproteases under physiological conditions, and the catalytically relevant metal-binding site has been assigned to the histidine-containing high-affinity site.</text>
</comment>
<dbReference type="InterPro" id="IPR001714">
    <property type="entry name" value="Pept_M24_MAP"/>
</dbReference>
<evidence type="ECO:0000256" key="7">
    <source>
        <dbReference type="RuleBase" id="RU003653"/>
    </source>
</evidence>
<comment type="subunit">
    <text evidence="6">Monomer.</text>
</comment>
<comment type="similarity">
    <text evidence="6">Belongs to the peptidase M24A family. Methionine aminopeptidase type 1 subfamily.</text>
</comment>
<keyword evidence="3 6" id="KW-0645">Protease</keyword>
<dbReference type="GO" id="GO:0006508">
    <property type="term" value="P:proteolysis"/>
    <property type="evidence" value="ECO:0007669"/>
    <property type="project" value="UniProtKB-KW"/>
</dbReference>
<feature type="binding site" evidence="6">
    <location>
        <position position="83"/>
    </location>
    <ligand>
        <name>substrate</name>
    </ligand>
</feature>
<proteinExistence type="inferred from homology"/>
<evidence type="ECO:0000313" key="10">
    <source>
        <dbReference type="Proteomes" id="UP000177565"/>
    </source>
</evidence>
<dbReference type="AlphaFoldDB" id="A0A1G2MPZ3"/>
<dbReference type="PANTHER" id="PTHR43330:SF27">
    <property type="entry name" value="METHIONINE AMINOPEPTIDASE"/>
    <property type="match status" value="1"/>
</dbReference>
<comment type="caution">
    <text evidence="9">The sequence shown here is derived from an EMBL/GenBank/DDBJ whole genome shotgun (WGS) entry which is preliminary data.</text>
</comment>
<evidence type="ECO:0000256" key="3">
    <source>
        <dbReference type="ARBA" id="ARBA00022670"/>
    </source>
</evidence>
<keyword evidence="4 6" id="KW-0479">Metal-binding</keyword>
<evidence type="ECO:0000256" key="5">
    <source>
        <dbReference type="ARBA" id="ARBA00022801"/>
    </source>
</evidence>
<accession>A0A1G2MPZ3</accession>
<dbReference type="SUPFAM" id="SSF55920">
    <property type="entry name" value="Creatinase/aminopeptidase"/>
    <property type="match status" value="1"/>
</dbReference>
<dbReference type="InterPro" id="IPR000994">
    <property type="entry name" value="Pept_M24"/>
</dbReference>
<dbReference type="Proteomes" id="UP000177565">
    <property type="component" value="Unassembled WGS sequence"/>
</dbReference>
<sequence length="255" mass="27504">MITIKTTEEINLLREGGWRLAEILAEVARLVKPGVTGKELDMLAEKLIREGGDVPSFLNYRSRGKGVAYPASLCVSVNDQVVHGLPTGTQIIKAGDVVSLDLGLIHQGLFLDSALTLGVGKIDTIAQKLIGTTRESLSIGIAHVVAGKHVGDIGYAIERFIKPHGFGIVRELAGHGVGYEVHEDPYIPNYGKRGAGAELKKGMVVAIEPMINEGGDEIFLDKDGFTYRTRDGKRSAHFEHTVLITDGEPEILTQA</sequence>
<evidence type="ECO:0000256" key="2">
    <source>
        <dbReference type="ARBA" id="ARBA00022438"/>
    </source>
</evidence>
<dbReference type="EMBL" id="MHRQ01000029">
    <property type="protein sequence ID" value="OHA25967.1"/>
    <property type="molecule type" value="Genomic_DNA"/>
</dbReference>
<evidence type="ECO:0000259" key="8">
    <source>
        <dbReference type="Pfam" id="PF00557"/>
    </source>
</evidence>
<comment type="catalytic activity">
    <reaction evidence="6 7">
        <text>Release of N-terminal amino acids, preferentially methionine, from peptides and arylamides.</text>
        <dbReference type="EC" id="3.4.11.18"/>
    </reaction>
</comment>
<reference evidence="9 10" key="1">
    <citation type="journal article" date="2016" name="Nat. Commun.">
        <title>Thousands of microbial genomes shed light on interconnected biogeochemical processes in an aquifer system.</title>
        <authorList>
            <person name="Anantharaman K."/>
            <person name="Brown C.T."/>
            <person name="Hug L.A."/>
            <person name="Sharon I."/>
            <person name="Castelle C.J."/>
            <person name="Probst A.J."/>
            <person name="Thomas B.C."/>
            <person name="Singh A."/>
            <person name="Wilkins M.J."/>
            <person name="Karaoz U."/>
            <person name="Brodie E.L."/>
            <person name="Williams K.H."/>
            <person name="Hubbard S.S."/>
            <person name="Banfield J.F."/>
        </authorList>
    </citation>
    <scope>NUCLEOTIDE SEQUENCE [LARGE SCALE GENOMIC DNA]</scope>
</reference>
<protein>
    <recommendedName>
        <fullName evidence="6 7">Methionine aminopeptidase</fullName>
        <shortName evidence="6">MAP</shortName>
        <shortName evidence="6">MetAP</shortName>
        <ecNumber evidence="6 7">3.4.11.18</ecNumber>
    </recommendedName>
    <alternativeName>
        <fullName evidence="6">Peptidase M</fullName>
    </alternativeName>
</protein>
<feature type="binding site" evidence="6">
    <location>
        <position position="175"/>
    </location>
    <ligand>
        <name>a divalent metal cation</name>
        <dbReference type="ChEBI" id="CHEBI:60240"/>
        <label>2</label>
        <note>catalytic</note>
    </ligand>
</feature>
<feature type="binding site" evidence="6">
    <location>
        <position position="239"/>
    </location>
    <ligand>
        <name>a divalent metal cation</name>
        <dbReference type="ChEBI" id="CHEBI:60240"/>
        <label>2</label>
        <note>catalytic</note>
    </ligand>
</feature>
<dbReference type="Gene3D" id="3.90.230.10">
    <property type="entry name" value="Creatinase/methionine aminopeptidase superfamily"/>
    <property type="match status" value="1"/>
</dbReference>
<evidence type="ECO:0000256" key="6">
    <source>
        <dbReference type="HAMAP-Rule" id="MF_01974"/>
    </source>
</evidence>
<dbReference type="CDD" id="cd01086">
    <property type="entry name" value="MetAP1"/>
    <property type="match status" value="1"/>
</dbReference>
<name>A0A1G2MPZ3_9BACT</name>
<dbReference type="InterPro" id="IPR036005">
    <property type="entry name" value="Creatinase/aminopeptidase-like"/>
</dbReference>
<feature type="binding site" evidence="6">
    <location>
        <position position="208"/>
    </location>
    <ligand>
        <name>a divalent metal cation</name>
        <dbReference type="ChEBI" id="CHEBI:60240"/>
        <label>2</label>
        <note>catalytic</note>
    </ligand>
</feature>
<dbReference type="Pfam" id="PF00557">
    <property type="entry name" value="Peptidase_M24"/>
    <property type="match status" value="1"/>
</dbReference>
<feature type="binding site" evidence="6">
    <location>
        <position position="239"/>
    </location>
    <ligand>
        <name>a divalent metal cation</name>
        <dbReference type="ChEBI" id="CHEBI:60240"/>
        <label>1</label>
    </ligand>
</feature>
<feature type="binding site" evidence="6">
    <location>
        <position position="182"/>
    </location>
    <ligand>
        <name>substrate</name>
    </ligand>
</feature>
<feature type="domain" description="Peptidase M24" evidence="8">
    <location>
        <begin position="13"/>
        <end position="246"/>
    </location>
</feature>
<dbReference type="InterPro" id="IPR002467">
    <property type="entry name" value="Pept_M24A_MAP1"/>
</dbReference>
<evidence type="ECO:0000256" key="4">
    <source>
        <dbReference type="ARBA" id="ARBA00022723"/>
    </source>
</evidence>
<comment type="function">
    <text evidence="1 6">Removes the N-terminal methionine from nascent proteins. The N-terminal methionine is often cleaved when the second residue in the primary sequence is small and uncharged (Met-Ala-, Cys, Gly, Pro, Ser, Thr, or Val). Requires deformylation of the N(alpha)-formylated initiator methionine before it can be hydrolyzed.</text>
</comment>
<feature type="binding site" evidence="6">
    <location>
        <position position="112"/>
    </location>
    <ligand>
        <name>a divalent metal cation</name>
        <dbReference type="ChEBI" id="CHEBI:60240"/>
        <label>1</label>
    </ligand>
</feature>
<gene>
    <name evidence="6" type="primary">map</name>
    <name evidence="9" type="ORF">A3C06_01950</name>
</gene>
<dbReference type="STRING" id="1802312.A3C06_01950"/>
<evidence type="ECO:0000256" key="1">
    <source>
        <dbReference type="ARBA" id="ARBA00002521"/>
    </source>
</evidence>
<dbReference type="GO" id="GO:0004239">
    <property type="term" value="F:initiator methionyl aminopeptidase activity"/>
    <property type="evidence" value="ECO:0007669"/>
    <property type="project" value="UniProtKB-UniRule"/>
</dbReference>
<dbReference type="NCBIfam" id="TIGR00500">
    <property type="entry name" value="met_pdase_I"/>
    <property type="match status" value="1"/>
</dbReference>
<keyword evidence="2 6" id="KW-0031">Aminopeptidase</keyword>
<feature type="binding site" evidence="6">
    <location>
        <position position="112"/>
    </location>
    <ligand>
        <name>a divalent metal cation</name>
        <dbReference type="ChEBI" id="CHEBI:60240"/>
        <label>2</label>
        <note>catalytic</note>
    </ligand>
</feature>
<dbReference type="PRINTS" id="PR00599">
    <property type="entry name" value="MAPEPTIDASE"/>
</dbReference>
<dbReference type="GO" id="GO:0070006">
    <property type="term" value="F:metalloaminopeptidase activity"/>
    <property type="evidence" value="ECO:0007669"/>
    <property type="project" value="UniProtKB-UniRule"/>
</dbReference>
<dbReference type="HAMAP" id="MF_01974">
    <property type="entry name" value="MetAP_1"/>
    <property type="match status" value="1"/>
</dbReference>
<evidence type="ECO:0000313" key="9">
    <source>
        <dbReference type="EMBL" id="OHA25967.1"/>
    </source>
</evidence>
<keyword evidence="5 6" id="KW-0378">Hydrolase</keyword>
<dbReference type="EC" id="3.4.11.18" evidence="6 7"/>
<dbReference type="GO" id="GO:0005829">
    <property type="term" value="C:cytosol"/>
    <property type="evidence" value="ECO:0007669"/>
    <property type="project" value="TreeGrafter"/>
</dbReference>
<dbReference type="GO" id="GO:0046872">
    <property type="term" value="F:metal ion binding"/>
    <property type="evidence" value="ECO:0007669"/>
    <property type="project" value="UniProtKB-UniRule"/>
</dbReference>
<feature type="binding site" evidence="6">
    <location>
        <position position="101"/>
    </location>
    <ligand>
        <name>a divalent metal cation</name>
        <dbReference type="ChEBI" id="CHEBI:60240"/>
        <label>1</label>
    </ligand>
</feature>
<dbReference type="PANTHER" id="PTHR43330">
    <property type="entry name" value="METHIONINE AMINOPEPTIDASE"/>
    <property type="match status" value="1"/>
</dbReference>